<dbReference type="HAMAP" id="MF_00360">
    <property type="entry name" value="Ribosomal_bS6"/>
    <property type="match status" value="1"/>
</dbReference>
<sequence length="180" mass="20208">MPLYELLCLARPLLPRDELGRMIQKVGSMVYSKGGVITNVHSYGEQNLAYKIKGVQGKFDKAQIWQLNFAVSPEALQEINMAMRVNEDILRWVVVKRGLEKMASHRKLFHQLSEYAEFLTPPTRQQGGNLGLTCNAVPPLKKWLPFTSQGPATISMYINRSGPLSPAAEAHAKLLRRCST</sequence>
<reference evidence="2 3" key="1">
    <citation type="submission" date="2023-05" db="EMBL/GenBank/DDBJ databases">
        <title>A 100% complete, gapless, phased diploid assembly of the Scenedesmus obliquus UTEX 3031 genome.</title>
        <authorList>
            <person name="Biondi T.C."/>
            <person name="Hanschen E.R."/>
            <person name="Kwon T."/>
            <person name="Eng W."/>
            <person name="Kruse C.P.S."/>
            <person name="Koehler S.I."/>
            <person name="Kunde Y."/>
            <person name="Gleasner C.D."/>
            <person name="You Mak K.T."/>
            <person name="Polle J."/>
            <person name="Hovde B.T."/>
            <person name="Starkenburg S.R."/>
        </authorList>
    </citation>
    <scope>NUCLEOTIDE SEQUENCE [LARGE SCALE GENOMIC DNA]</scope>
    <source>
        <strain evidence="2 3">DOE0152z</strain>
    </source>
</reference>
<dbReference type="InterPro" id="IPR014717">
    <property type="entry name" value="Transl_elong_EF1B/ribsomal_bS6"/>
</dbReference>
<keyword evidence="3" id="KW-1185">Reference proteome</keyword>
<dbReference type="Pfam" id="PF01250">
    <property type="entry name" value="Ribosomal_S6"/>
    <property type="match status" value="1"/>
</dbReference>
<evidence type="ECO:0008006" key="4">
    <source>
        <dbReference type="Google" id="ProtNLM"/>
    </source>
</evidence>
<protein>
    <recommendedName>
        <fullName evidence="4">30S ribosomal protein S6, chloroplastic</fullName>
    </recommendedName>
</protein>
<evidence type="ECO:0000256" key="1">
    <source>
        <dbReference type="ARBA" id="ARBA00009512"/>
    </source>
</evidence>
<gene>
    <name evidence="2" type="ORF">OEZ85_008899</name>
</gene>
<dbReference type="Gene3D" id="3.30.70.60">
    <property type="match status" value="1"/>
</dbReference>
<dbReference type="PANTHER" id="PTHR21011">
    <property type="entry name" value="MITOCHONDRIAL 28S RIBOSOMAL PROTEIN S6"/>
    <property type="match status" value="1"/>
</dbReference>
<accession>A0ABY8TKJ5</accession>
<name>A0ABY8TKJ5_TETOB</name>
<dbReference type="PANTHER" id="PTHR21011:SF1">
    <property type="entry name" value="SMALL RIBOSOMAL SUBUNIT PROTEIN BS6M"/>
    <property type="match status" value="1"/>
</dbReference>
<dbReference type="CDD" id="cd15465">
    <property type="entry name" value="bS6_mito"/>
    <property type="match status" value="1"/>
</dbReference>
<dbReference type="Proteomes" id="UP001244341">
    <property type="component" value="Chromosome 1b"/>
</dbReference>
<comment type="similarity">
    <text evidence="1">Belongs to the bacterial ribosomal protein bS6 family.</text>
</comment>
<evidence type="ECO:0000313" key="3">
    <source>
        <dbReference type="Proteomes" id="UP001244341"/>
    </source>
</evidence>
<dbReference type="InterPro" id="IPR020814">
    <property type="entry name" value="Ribosomal_S6_plastid/chlpt"/>
</dbReference>
<organism evidence="2 3">
    <name type="scientific">Tetradesmus obliquus</name>
    <name type="common">Green alga</name>
    <name type="synonym">Acutodesmus obliquus</name>
    <dbReference type="NCBI Taxonomy" id="3088"/>
    <lineage>
        <taxon>Eukaryota</taxon>
        <taxon>Viridiplantae</taxon>
        <taxon>Chlorophyta</taxon>
        <taxon>core chlorophytes</taxon>
        <taxon>Chlorophyceae</taxon>
        <taxon>CS clade</taxon>
        <taxon>Sphaeropleales</taxon>
        <taxon>Scenedesmaceae</taxon>
        <taxon>Tetradesmus</taxon>
    </lineage>
</organism>
<dbReference type="SUPFAM" id="SSF54995">
    <property type="entry name" value="Ribosomal protein S6"/>
    <property type="match status" value="1"/>
</dbReference>
<dbReference type="EMBL" id="CP126208">
    <property type="protein sequence ID" value="WIA09500.1"/>
    <property type="molecule type" value="Genomic_DNA"/>
</dbReference>
<dbReference type="InterPro" id="IPR000529">
    <property type="entry name" value="Ribosomal_bS6"/>
</dbReference>
<proteinExistence type="inferred from homology"/>
<dbReference type="NCBIfam" id="TIGR00166">
    <property type="entry name" value="S6"/>
    <property type="match status" value="1"/>
</dbReference>
<dbReference type="InterPro" id="IPR035980">
    <property type="entry name" value="Ribosomal_bS6_sf"/>
</dbReference>
<evidence type="ECO:0000313" key="2">
    <source>
        <dbReference type="EMBL" id="WIA09500.1"/>
    </source>
</evidence>